<reference evidence="2 3" key="1">
    <citation type="submission" date="2018-05" db="EMBL/GenBank/DDBJ databases">
        <title>Streptomyces venezuelae.</title>
        <authorList>
            <person name="Kim W."/>
            <person name="Lee N."/>
            <person name="Cho B.-K."/>
        </authorList>
    </citation>
    <scope>NUCLEOTIDE SEQUENCE [LARGE SCALE GENOMIC DNA]</scope>
    <source>
        <strain evidence="2 3">ATCC 21782</strain>
    </source>
</reference>
<evidence type="ECO:0000313" key="3">
    <source>
        <dbReference type="Proteomes" id="UP000325211"/>
    </source>
</evidence>
<accession>A0A5P2D3D6</accession>
<keyword evidence="1" id="KW-0812">Transmembrane</keyword>
<feature type="transmembrane region" description="Helical" evidence="1">
    <location>
        <begin position="12"/>
        <end position="29"/>
    </location>
</feature>
<evidence type="ECO:0000256" key="1">
    <source>
        <dbReference type="SAM" id="Phobius"/>
    </source>
</evidence>
<dbReference type="EMBL" id="CP029190">
    <property type="protein sequence ID" value="QES49253.1"/>
    <property type="molecule type" value="Genomic_DNA"/>
</dbReference>
<dbReference type="AlphaFoldDB" id="A0A5P2D3D6"/>
<feature type="transmembrane region" description="Helical" evidence="1">
    <location>
        <begin position="35"/>
        <end position="52"/>
    </location>
</feature>
<dbReference type="RefSeq" id="WP_150208837.1">
    <property type="nucleotide sequence ID" value="NZ_CP029190.1"/>
</dbReference>
<name>A0A5P2D3D6_STRVZ</name>
<dbReference type="Proteomes" id="UP000325211">
    <property type="component" value="Chromosome"/>
</dbReference>
<gene>
    <name evidence="2" type="ORF">DEJ50_17020</name>
</gene>
<evidence type="ECO:0008006" key="4">
    <source>
        <dbReference type="Google" id="ProtNLM"/>
    </source>
</evidence>
<dbReference type="OrthoDB" id="4275284at2"/>
<keyword evidence="1" id="KW-0472">Membrane</keyword>
<proteinExistence type="predicted"/>
<evidence type="ECO:0000313" key="2">
    <source>
        <dbReference type="EMBL" id="QES49253.1"/>
    </source>
</evidence>
<organism evidence="2 3">
    <name type="scientific">Streptomyces venezuelae</name>
    <dbReference type="NCBI Taxonomy" id="54571"/>
    <lineage>
        <taxon>Bacteria</taxon>
        <taxon>Bacillati</taxon>
        <taxon>Actinomycetota</taxon>
        <taxon>Actinomycetes</taxon>
        <taxon>Kitasatosporales</taxon>
        <taxon>Streptomycetaceae</taxon>
        <taxon>Streptomyces</taxon>
    </lineage>
</organism>
<sequence>MSQTAIWEWRGWTGAAPLWLNAVLLALIPFTSGPLPAQIAVITALAALGGLIRQLWFGDYGHPAVHLAAALMGAAAVAWVLV</sequence>
<feature type="transmembrane region" description="Helical" evidence="1">
    <location>
        <begin position="64"/>
        <end position="81"/>
    </location>
</feature>
<protein>
    <recommendedName>
        <fullName evidence="4">Integral membrane protein</fullName>
    </recommendedName>
</protein>
<keyword evidence="1" id="KW-1133">Transmembrane helix</keyword>